<keyword evidence="1" id="KW-0479">Metal-binding</keyword>
<dbReference type="EMBL" id="CM027683">
    <property type="protein sequence ID" value="KAG0532622.1"/>
    <property type="molecule type" value="Genomic_DNA"/>
</dbReference>
<evidence type="ECO:0008006" key="4">
    <source>
        <dbReference type="Google" id="ProtNLM"/>
    </source>
</evidence>
<dbReference type="PANTHER" id="PTHR48073">
    <property type="entry name" value="O-SUCCINYLBENZOATE SYNTHASE-RELATED"/>
    <property type="match status" value="1"/>
</dbReference>
<protein>
    <recommendedName>
        <fullName evidence="4">Enolase C-terminal domain-containing protein</fullName>
    </recommendedName>
</protein>
<dbReference type="GO" id="GO:0046872">
    <property type="term" value="F:metal ion binding"/>
    <property type="evidence" value="ECO:0007669"/>
    <property type="project" value="UniProtKB-KW"/>
</dbReference>
<accession>A0A921R344</accession>
<dbReference type="Gene3D" id="3.20.20.120">
    <property type="entry name" value="Enolase-like C-terminal domain"/>
    <property type="match status" value="1"/>
</dbReference>
<gene>
    <name evidence="2" type="ORF">BDA96_04G123300</name>
</gene>
<dbReference type="PANTHER" id="PTHR48073:SF2">
    <property type="entry name" value="O-SUCCINYLBENZOATE SYNTHASE"/>
    <property type="match status" value="1"/>
</dbReference>
<evidence type="ECO:0000256" key="1">
    <source>
        <dbReference type="ARBA" id="ARBA00022723"/>
    </source>
</evidence>
<evidence type="ECO:0000313" key="2">
    <source>
        <dbReference type="EMBL" id="KAG0532622.1"/>
    </source>
</evidence>
<comment type="caution">
    <text evidence="2">The sequence shown here is derived from an EMBL/GenBank/DDBJ whole genome shotgun (WGS) entry which is preliminary data.</text>
</comment>
<proteinExistence type="predicted"/>
<name>A0A921R344_SORBI</name>
<dbReference type="SUPFAM" id="SSF51604">
    <property type="entry name" value="Enolase C-terminal domain-like"/>
    <property type="match status" value="1"/>
</dbReference>
<reference evidence="2" key="1">
    <citation type="journal article" date="2019" name="BMC Genomics">
        <title>A new reference genome for Sorghum bicolor reveals high levels of sequence similarity between sweet and grain genotypes: implications for the genetics of sugar metabolism.</title>
        <authorList>
            <person name="Cooper E.A."/>
            <person name="Brenton Z.W."/>
            <person name="Flinn B.S."/>
            <person name="Jenkins J."/>
            <person name="Shu S."/>
            <person name="Flowers D."/>
            <person name="Luo F."/>
            <person name="Wang Y."/>
            <person name="Xia P."/>
            <person name="Barry K."/>
            <person name="Daum C."/>
            <person name="Lipzen A."/>
            <person name="Yoshinaga Y."/>
            <person name="Schmutz J."/>
            <person name="Saski C."/>
            <person name="Vermerris W."/>
            <person name="Kresovich S."/>
        </authorList>
    </citation>
    <scope>NUCLEOTIDE SEQUENCE</scope>
</reference>
<reference evidence="2" key="2">
    <citation type="submission" date="2020-10" db="EMBL/GenBank/DDBJ databases">
        <authorList>
            <person name="Cooper E.A."/>
            <person name="Brenton Z.W."/>
            <person name="Flinn B.S."/>
            <person name="Jenkins J."/>
            <person name="Shu S."/>
            <person name="Flowers D."/>
            <person name="Luo F."/>
            <person name="Wang Y."/>
            <person name="Xia P."/>
            <person name="Barry K."/>
            <person name="Daum C."/>
            <person name="Lipzen A."/>
            <person name="Yoshinaga Y."/>
            <person name="Schmutz J."/>
            <person name="Saski C."/>
            <person name="Vermerris W."/>
            <person name="Kresovich S."/>
        </authorList>
    </citation>
    <scope>NUCLEOTIDE SEQUENCE</scope>
</reference>
<dbReference type="InterPro" id="IPR036849">
    <property type="entry name" value="Enolase-like_C_sf"/>
</dbReference>
<organism evidence="2 3">
    <name type="scientific">Sorghum bicolor</name>
    <name type="common">Sorghum</name>
    <name type="synonym">Sorghum vulgare</name>
    <dbReference type="NCBI Taxonomy" id="4558"/>
    <lineage>
        <taxon>Eukaryota</taxon>
        <taxon>Viridiplantae</taxon>
        <taxon>Streptophyta</taxon>
        <taxon>Embryophyta</taxon>
        <taxon>Tracheophyta</taxon>
        <taxon>Spermatophyta</taxon>
        <taxon>Magnoliopsida</taxon>
        <taxon>Liliopsida</taxon>
        <taxon>Poales</taxon>
        <taxon>Poaceae</taxon>
        <taxon>PACMAD clade</taxon>
        <taxon>Panicoideae</taxon>
        <taxon>Andropogonodae</taxon>
        <taxon>Andropogoneae</taxon>
        <taxon>Sorghinae</taxon>
        <taxon>Sorghum</taxon>
    </lineage>
</organism>
<sequence>MLPVYTWDTPSPRNGCINGFRALKTTEVILDANEGYTANQAIEVLDRLNEMGVTPVLFEQPVHRNRIGTVSVMLTLWPWRNT</sequence>
<dbReference type="AlphaFoldDB" id="A0A921R344"/>
<dbReference type="Proteomes" id="UP000807115">
    <property type="component" value="Chromosome 4"/>
</dbReference>
<evidence type="ECO:0000313" key="3">
    <source>
        <dbReference type="Proteomes" id="UP000807115"/>
    </source>
</evidence>